<dbReference type="Proteomes" id="UP000006729">
    <property type="component" value="Chromosome 13"/>
</dbReference>
<dbReference type="EMBL" id="CM009302">
    <property type="protein sequence ID" value="KAI9383276.1"/>
    <property type="molecule type" value="Genomic_DNA"/>
</dbReference>
<name>A0ACC0S335_POPTR</name>
<keyword evidence="2" id="KW-1185">Reference proteome</keyword>
<organism evidence="1 2">
    <name type="scientific">Populus trichocarpa</name>
    <name type="common">Western balsam poplar</name>
    <name type="synonym">Populus balsamifera subsp. trichocarpa</name>
    <dbReference type="NCBI Taxonomy" id="3694"/>
    <lineage>
        <taxon>Eukaryota</taxon>
        <taxon>Viridiplantae</taxon>
        <taxon>Streptophyta</taxon>
        <taxon>Embryophyta</taxon>
        <taxon>Tracheophyta</taxon>
        <taxon>Spermatophyta</taxon>
        <taxon>Magnoliopsida</taxon>
        <taxon>eudicotyledons</taxon>
        <taxon>Gunneridae</taxon>
        <taxon>Pentapetalae</taxon>
        <taxon>rosids</taxon>
        <taxon>fabids</taxon>
        <taxon>Malpighiales</taxon>
        <taxon>Salicaceae</taxon>
        <taxon>Saliceae</taxon>
        <taxon>Populus</taxon>
    </lineage>
</organism>
<sequence length="71" mass="8440">MKVESPRMFDFDFEPEEKPGLWKVQDEPFTILKNRLGRVYAAPPEERLKAFYNTSPTKYEALDQGKELIFR</sequence>
<accession>A0ACC0S335</accession>
<protein>
    <submittedName>
        <fullName evidence="1">Uncharacterized protein</fullName>
    </submittedName>
</protein>
<evidence type="ECO:0000313" key="1">
    <source>
        <dbReference type="EMBL" id="KAI9383276.1"/>
    </source>
</evidence>
<comment type="caution">
    <text evidence="1">The sequence shown here is derived from an EMBL/GenBank/DDBJ whole genome shotgun (WGS) entry which is preliminary data.</text>
</comment>
<evidence type="ECO:0000313" key="2">
    <source>
        <dbReference type="Proteomes" id="UP000006729"/>
    </source>
</evidence>
<reference evidence="1 2" key="1">
    <citation type="journal article" date="2006" name="Science">
        <title>The genome of black cottonwood, Populus trichocarpa (Torr. &amp; Gray).</title>
        <authorList>
            <person name="Tuskan G.A."/>
            <person name="Difazio S."/>
            <person name="Jansson S."/>
            <person name="Bohlmann J."/>
            <person name="Grigoriev I."/>
            <person name="Hellsten U."/>
            <person name="Putnam N."/>
            <person name="Ralph S."/>
            <person name="Rombauts S."/>
            <person name="Salamov A."/>
            <person name="Schein J."/>
            <person name="Sterck L."/>
            <person name="Aerts A."/>
            <person name="Bhalerao R.R."/>
            <person name="Bhalerao R.P."/>
            <person name="Blaudez D."/>
            <person name="Boerjan W."/>
            <person name="Brun A."/>
            <person name="Brunner A."/>
            <person name="Busov V."/>
            <person name="Campbell M."/>
            <person name="Carlson J."/>
            <person name="Chalot M."/>
            <person name="Chapman J."/>
            <person name="Chen G.L."/>
            <person name="Cooper D."/>
            <person name="Coutinho P.M."/>
            <person name="Couturier J."/>
            <person name="Covert S."/>
            <person name="Cronk Q."/>
            <person name="Cunningham R."/>
            <person name="Davis J."/>
            <person name="Degroeve S."/>
            <person name="Dejardin A."/>
            <person name="Depamphilis C."/>
            <person name="Detter J."/>
            <person name="Dirks B."/>
            <person name="Dubchak I."/>
            <person name="Duplessis S."/>
            <person name="Ehlting J."/>
            <person name="Ellis B."/>
            <person name="Gendler K."/>
            <person name="Goodstein D."/>
            <person name="Gribskov M."/>
            <person name="Grimwood J."/>
            <person name="Groover A."/>
            <person name="Gunter L."/>
            <person name="Hamberger B."/>
            <person name="Heinze B."/>
            <person name="Helariutta Y."/>
            <person name="Henrissat B."/>
            <person name="Holligan D."/>
            <person name="Holt R."/>
            <person name="Huang W."/>
            <person name="Islam-Faridi N."/>
            <person name="Jones S."/>
            <person name="Jones-Rhoades M."/>
            <person name="Jorgensen R."/>
            <person name="Joshi C."/>
            <person name="Kangasjarvi J."/>
            <person name="Karlsson J."/>
            <person name="Kelleher C."/>
            <person name="Kirkpatrick R."/>
            <person name="Kirst M."/>
            <person name="Kohler A."/>
            <person name="Kalluri U."/>
            <person name="Larimer F."/>
            <person name="Leebens-Mack J."/>
            <person name="Leple J.C."/>
            <person name="Locascio P."/>
            <person name="Lou Y."/>
            <person name="Lucas S."/>
            <person name="Martin F."/>
            <person name="Montanini B."/>
            <person name="Napoli C."/>
            <person name="Nelson D.R."/>
            <person name="Nelson C."/>
            <person name="Nieminen K."/>
            <person name="Nilsson O."/>
            <person name="Pereda V."/>
            <person name="Peter G."/>
            <person name="Philippe R."/>
            <person name="Pilate G."/>
            <person name="Poliakov A."/>
            <person name="Razumovskaya J."/>
            <person name="Richardson P."/>
            <person name="Rinaldi C."/>
            <person name="Ritland K."/>
            <person name="Rouze P."/>
            <person name="Ryaboy D."/>
            <person name="Schmutz J."/>
            <person name="Schrader J."/>
            <person name="Segerman B."/>
            <person name="Shin H."/>
            <person name="Siddiqui A."/>
            <person name="Sterky F."/>
            <person name="Terry A."/>
            <person name="Tsai C.J."/>
            <person name="Uberbacher E."/>
            <person name="Unneberg P."/>
            <person name="Vahala J."/>
            <person name="Wall K."/>
            <person name="Wessler S."/>
            <person name="Yang G."/>
            <person name="Yin T."/>
            <person name="Douglas C."/>
            <person name="Marra M."/>
            <person name="Sandberg G."/>
            <person name="Van de Peer Y."/>
            <person name="Rokhsar D."/>
        </authorList>
    </citation>
    <scope>NUCLEOTIDE SEQUENCE [LARGE SCALE GENOMIC DNA]</scope>
    <source>
        <strain evidence="2">cv. Nisqually</strain>
    </source>
</reference>
<gene>
    <name evidence="1" type="ORF">POPTR_013G058601v4</name>
</gene>
<proteinExistence type="predicted"/>